<dbReference type="EMBL" id="JAVMBO010000003">
    <property type="protein sequence ID" value="MDS1308830.1"/>
    <property type="molecule type" value="Genomic_DNA"/>
</dbReference>
<name>A0ABU2HCM1_9GAMM</name>
<dbReference type="Proteomes" id="UP001267407">
    <property type="component" value="Unassembled WGS sequence"/>
</dbReference>
<evidence type="ECO:0000313" key="2">
    <source>
        <dbReference type="Proteomes" id="UP001267407"/>
    </source>
</evidence>
<reference evidence="1" key="1">
    <citation type="submission" date="2023-09" db="EMBL/GenBank/DDBJ databases">
        <title>Marinobacter sediminicola sp. nov. and Marinobacter maritimum sp. nov., isolated from marine sediment.</title>
        <authorList>
            <person name="An J."/>
        </authorList>
    </citation>
    <scope>NUCLEOTIDE SEQUENCE</scope>
    <source>
        <strain evidence="1">F60267</strain>
    </source>
</reference>
<accession>A0ABU2HCM1</accession>
<sequence length="149" mass="15881">MPRIGLIIAFLLLLPGCAPHSSLIIQPSNELSIEVPSDMFSSVKVRDGELLFLKNNRIIGFVKSDEIPNTASSDTASDASIALFESAAQGSSKPAWIESIPDAQAFGVVQGDFRTIFIVPDGSAQSLITFQGPTEGSDSVRINGVKLFE</sequence>
<gene>
    <name evidence="1" type="ORF">RKA07_01790</name>
</gene>
<organism evidence="1 2">
    <name type="scientific">Marinobacter xiaoshiensis</name>
    <dbReference type="NCBI Taxonomy" id="3073652"/>
    <lineage>
        <taxon>Bacteria</taxon>
        <taxon>Pseudomonadati</taxon>
        <taxon>Pseudomonadota</taxon>
        <taxon>Gammaproteobacteria</taxon>
        <taxon>Pseudomonadales</taxon>
        <taxon>Marinobacteraceae</taxon>
        <taxon>Marinobacter</taxon>
    </lineage>
</organism>
<proteinExistence type="predicted"/>
<dbReference type="RefSeq" id="WP_200370627.1">
    <property type="nucleotide sequence ID" value="NZ_JAVMBO010000003.1"/>
</dbReference>
<evidence type="ECO:0000313" key="1">
    <source>
        <dbReference type="EMBL" id="MDS1308830.1"/>
    </source>
</evidence>
<protein>
    <submittedName>
        <fullName evidence="1">Uncharacterized protein</fullName>
    </submittedName>
</protein>
<keyword evidence="2" id="KW-1185">Reference proteome</keyword>
<comment type="caution">
    <text evidence="1">The sequence shown here is derived from an EMBL/GenBank/DDBJ whole genome shotgun (WGS) entry which is preliminary data.</text>
</comment>